<dbReference type="Gene3D" id="2.120.10.30">
    <property type="entry name" value="TolB, C-terminal domain"/>
    <property type="match status" value="1"/>
</dbReference>
<keyword evidence="25" id="KW-0968">Cytoplasmic vesicle</keyword>
<keyword evidence="10" id="KW-0813">Transport</keyword>
<dbReference type="Pfam" id="PF14670">
    <property type="entry name" value="FXa_inhibition"/>
    <property type="match status" value="1"/>
</dbReference>
<evidence type="ECO:0000256" key="16">
    <source>
        <dbReference type="ARBA" id="ARBA00022737"/>
    </source>
</evidence>
<feature type="transmembrane region" description="Helical" evidence="30">
    <location>
        <begin position="1995"/>
        <end position="2018"/>
    </location>
</feature>
<keyword evidence="33" id="KW-1185">Reference proteome</keyword>
<dbReference type="InterPro" id="IPR000033">
    <property type="entry name" value="LDLR_classB_rpt"/>
</dbReference>
<evidence type="ECO:0000256" key="9">
    <source>
        <dbReference type="ARBA" id="ARBA00013467"/>
    </source>
</evidence>
<keyword evidence="24" id="KW-0325">Glycoprotein</keyword>
<evidence type="ECO:0000256" key="3">
    <source>
        <dbReference type="ARBA" id="ARBA00004162"/>
    </source>
</evidence>
<feature type="disulfide bond" evidence="28">
    <location>
        <begin position="1106"/>
        <end position="1121"/>
    </location>
</feature>
<dbReference type="InterPro" id="IPR011042">
    <property type="entry name" value="6-blade_b-propeller_TolB-like"/>
</dbReference>
<evidence type="ECO:0000256" key="22">
    <source>
        <dbReference type="ARBA" id="ARBA00023157"/>
    </source>
</evidence>
<keyword evidence="16" id="KW-0677">Repeat</keyword>
<dbReference type="EnsemblMetazoa" id="XM_030977749">
    <property type="protein sequence ID" value="XP_030833609"/>
    <property type="gene ID" value="LOC582560"/>
</dbReference>
<evidence type="ECO:0000313" key="33">
    <source>
        <dbReference type="Proteomes" id="UP000007110"/>
    </source>
</evidence>
<evidence type="ECO:0000256" key="1">
    <source>
        <dbReference type="ARBA" id="ARBA00004115"/>
    </source>
</evidence>
<dbReference type="SMART" id="SM00060">
    <property type="entry name" value="FN3"/>
    <property type="match status" value="4"/>
</dbReference>
<feature type="repeat" description="LDL-receptor class B" evidence="29">
    <location>
        <begin position="670"/>
        <end position="713"/>
    </location>
</feature>
<dbReference type="InterPro" id="IPR036116">
    <property type="entry name" value="FN3_sf"/>
</dbReference>
<dbReference type="PROSITE" id="PS01209">
    <property type="entry name" value="LDLRA_1"/>
    <property type="match status" value="6"/>
</dbReference>
<feature type="disulfide bond" evidence="28">
    <location>
        <begin position="1094"/>
        <end position="1112"/>
    </location>
</feature>
<dbReference type="FunFam" id="4.10.400.10:FF:000002">
    <property type="entry name" value="Low-density lipoprotein receptor-related protein 1"/>
    <property type="match status" value="1"/>
</dbReference>
<dbReference type="CDD" id="cd00112">
    <property type="entry name" value="LDLa"/>
    <property type="match status" value="10"/>
</dbReference>
<dbReference type="InParanoid" id="A0A7M7NAS8"/>
<dbReference type="InterPro" id="IPR031778">
    <property type="entry name" value="Sortilin_N"/>
</dbReference>
<dbReference type="PROSITE" id="PS50068">
    <property type="entry name" value="LDLRA_2"/>
    <property type="match status" value="10"/>
</dbReference>
<keyword evidence="22 28" id="KW-1015">Disulfide bond</keyword>
<dbReference type="InterPro" id="IPR050310">
    <property type="entry name" value="VPS10-sortilin"/>
</dbReference>
<comment type="similarity">
    <text evidence="8">Belongs to the VPS10-related sortilin family. SORL1 subfamily.</text>
</comment>
<dbReference type="GO" id="GO:0055038">
    <property type="term" value="C:recycling endosome membrane"/>
    <property type="evidence" value="ECO:0007669"/>
    <property type="project" value="UniProtKB-SubCell"/>
</dbReference>
<dbReference type="GO" id="GO:0031901">
    <property type="term" value="C:early endosome membrane"/>
    <property type="evidence" value="ECO:0007669"/>
    <property type="project" value="UniProtKB-SubCell"/>
</dbReference>
<dbReference type="Gene3D" id="2.60.40.10">
    <property type="entry name" value="Immunoglobulins"/>
    <property type="match status" value="3"/>
</dbReference>
<feature type="disulfide bond" evidence="28">
    <location>
        <begin position="936"/>
        <end position="951"/>
    </location>
</feature>
<dbReference type="FunFam" id="2.60.40.10:FF:004396">
    <property type="match status" value="1"/>
</dbReference>
<dbReference type="GO" id="GO:0032585">
    <property type="term" value="C:multivesicular body membrane"/>
    <property type="evidence" value="ECO:0007669"/>
    <property type="project" value="UniProtKB-SubCell"/>
</dbReference>
<dbReference type="InterPro" id="IPR013783">
    <property type="entry name" value="Ig-like_fold"/>
</dbReference>
<dbReference type="CTD" id="6653"/>
<sequence length="2083" mass="232671">MFTDVVNSLVTTTQNFGSTFSTFTVPFKPTSIFTHAVNPDIVLGMDENDDSRRLYVSMNFGGTWTLMEQDVKSFNWGVEPWDRTDTIYVERLETDGTSSVSKSDDFLTLNRQVIISGIKDFEVRDDYLFATQVKSGVEDELELLVSHDRGAFKMAEFPFDVPKRDFYIADASEEQVFVCVHHQDLQTNLYISEAKGVVFSLSLMNISYYNPEGAGKDSWLSRYVDEPFADFHKVDGLRGIYAANVLLNTDASSSYTAENMATYGSFDKGGEWFLVPAPENDADGNPYGCRYNPKEGECSLHLSQKFSQSAPGSRTIPILSKASAPGLILATGKVGKTLLGNETMGFNVYLSATAGASWYEVLRGNHFFAFGDHGGVATAVEQRGDTNAVKYSVNEGETWHSEMFSESKIYVYGLMTEPGEKSLVFTVFGSETATHSWLIVQINFRPVFSTNCGDDDYKQWYPGEEFPEHSCLLGRKTIYERRRVHSDCFNGRDYDRPISSINCTCDRDDFECDFGFMEREGSYICMKDPEDDRDPTVQPDRCPEDTFWRRSKGYRKVEGDTCHGGDEKYYEADQVSCPVAESAEFILYAERTEIHRYFLLDGSDERLPIEGLQLATAVDYDVDHDCYYYAEVTFDEIHRFCPGDSDNQNQVIVSAGLDMVEGIAFDWLAENLYWVDSNSDTIEVARFDGRFRRKLKINLTLDQPRALALDPKRGNMYWTDWGANPVIATAHMDGQNVTKLVTTGIYWPNGLTIDDQSSHIFWTDAHFDRIETAWLDGSHREVLLDQNTPHPFSIAVYKDMIYWDDWSQLSIQSANKYTGANVRTVVAGLDSAMDLKIFHNASQQGVNPCSQNNGGCTHLCIVKPDASSPDAVTRVCLCPDDMKIVITPDGREDCQCEAGEKLNLTTGYCMTQGSTCNPDQFQCLDSDRCIPSFWKCDHESDCADGSDELNCPYYTCSPDEFHCKSGGSQCVPLSWECDHYDDCGDNSDEENCDFPTCNHDQFTCDNGRCIPMGFLCDLDNDCWDNSDEKDCDITNIPTTMAAGCNDNFTQCEPNGRCIPTTWLCDGENDCGNNWDEPPTQNCSVNTCNSMQFTCQNGNCIPSYWQCDNYDDCGDNSDEQGCPSSTTYPQWTTSDPFNCNDGDFHCYSSDLCIPYNWKCDGYRDCEDGSDEYDCIINTTMYPYTCDWDSFVCNNGQCIPKNWECDFYEDCSDGSDEHCSSTTLMPYTTQDPGCGFFHVPCGPGATPRCIWQWFVCDGEADCSDRSDEAHCGTEEPTTNIPVPTTVSHCPNGDFKCRNGQKCIPRSYQCNSYYDCSDLSDEDGCQPGTTSVTPTQTPNICGMGQFYCSWYEDCIDQLNQCNGNNDCFGGEDEANCHSGYLVQGMEVGVGPNIKSAFVHFNLPTTTNSMIVSLYKREADPQANQPGHDLPTTSIFNKTYSHVTARQSHLWTNLKAETDYVFTASISIGGTAYNKVPLLSYRTPADSREIATPTNVKANLIEEPSILWVNVTWNYPDTPGVLFTVYYHDEHSSTTRTGYTKSNCFPIYLLEEDKLFYISVSASVGDVSGNRSAEVPVFVGRGSIQLAPTNVTVRNIKKDSVDLSWTRPNEPTEIPILGYMVYATVSSGELPQRNIANSTKTSITLPNLCPGLAYVFEVGAYNNLGRGSLSAPQQGMTIGTPYSRPQDLNATVLSISSIRLQWHEPASKPTGKVMYDIAYADGNPTDFSKIHTSSLSYTIEDLRSGVKYQFAVRMQLSCEDAPFAIVAKKTDYDPTLPPKNLQVQKKDFQNVTLQWSSPRDDMPAAIAYIVYYWNTSQPSERHNITVPPTIKTTISLNVPNLVPGANYSFKVRSNATSAVSSGEIRAQTKLPSEPTGFQALAENGVIHLYWGPPEETWNKTLGFAVYLLRMKDVFPGQTDVELIPEDALRKVEKNISLWTITGGISSYHYEFPKDLDPDLYAVMISVDQYKGYYGKTVPLQTATENQAAPPPKALSKNQALYAGVAVGIVVIVLMVIVVYFAVRHRRLQQSFMSFANSHYDTRSGTATFATSDDDDGGDLELLAELQGSDEDQPMIRGFSDDVPLVIA</sequence>
<comment type="caution">
    <text evidence="28">Lacks conserved residue(s) required for the propagation of feature annotation.</text>
</comment>
<evidence type="ECO:0000256" key="12">
    <source>
        <dbReference type="ARBA" id="ARBA00022536"/>
    </source>
</evidence>
<feature type="disulfide bond" evidence="28">
    <location>
        <begin position="1158"/>
        <end position="1173"/>
    </location>
</feature>
<feature type="repeat" description="LDL-receptor class B" evidence="29">
    <location>
        <begin position="758"/>
        <end position="800"/>
    </location>
</feature>
<feature type="disulfide bond" evidence="28">
    <location>
        <begin position="1191"/>
        <end position="1209"/>
    </location>
</feature>
<feature type="domain" description="Fibronectin type-III" evidence="31">
    <location>
        <begin position="1583"/>
        <end position="1679"/>
    </location>
</feature>
<dbReference type="GO" id="GO:0006892">
    <property type="term" value="P:post-Golgi vesicle-mediated transport"/>
    <property type="evidence" value="ECO:0000318"/>
    <property type="project" value="GO_Central"/>
</dbReference>
<evidence type="ECO:0000256" key="26">
    <source>
        <dbReference type="ARBA" id="ARBA00029896"/>
    </source>
</evidence>
<dbReference type="Gene3D" id="2.40.128.620">
    <property type="match status" value="2"/>
</dbReference>
<dbReference type="SMART" id="SM00135">
    <property type="entry name" value="LY"/>
    <property type="match status" value="5"/>
</dbReference>
<dbReference type="Pfam" id="PF00057">
    <property type="entry name" value="Ldl_recept_a"/>
    <property type="match status" value="10"/>
</dbReference>
<dbReference type="Pfam" id="PF00058">
    <property type="entry name" value="Ldl_recept_b"/>
    <property type="match status" value="3"/>
</dbReference>
<dbReference type="SMART" id="SM00602">
    <property type="entry name" value="VPS10"/>
    <property type="match status" value="1"/>
</dbReference>
<feature type="disulfide bond" evidence="28">
    <location>
        <begin position="977"/>
        <end position="992"/>
    </location>
</feature>
<evidence type="ECO:0000256" key="10">
    <source>
        <dbReference type="ARBA" id="ARBA00022448"/>
    </source>
</evidence>
<dbReference type="FunFam" id="3.30.60.270:FF:000002">
    <property type="entry name" value="Sortilin-related receptor isoform A"/>
    <property type="match status" value="1"/>
</dbReference>
<evidence type="ECO:0000256" key="11">
    <source>
        <dbReference type="ARBA" id="ARBA00022475"/>
    </source>
</evidence>
<dbReference type="CDD" id="cd00063">
    <property type="entry name" value="FN3"/>
    <property type="match status" value="3"/>
</dbReference>
<protein>
    <recommendedName>
        <fullName evidence="9">Sortilin-related receptor</fullName>
    </recommendedName>
    <alternativeName>
        <fullName evidence="26">Low-density lipoprotein receptor relative with 11 ligand-binding repeats</fullName>
    </alternativeName>
    <alternativeName>
        <fullName evidence="27">Sorting protein-related receptor containing LDLR class A repeats</fullName>
    </alternativeName>
</protein>
<evidence type="ECO:0000256" key="20">
    <source>
        <dbReference type="ARBA" id="ARBA00023034"/>
    </source>
</evidence>
<dbReference type="RefSeq" id="XP_030833608.1">
    <property type="nucleotide sequence ID" value="XM_030977748.1"/>
</dbReference>
<keyword evidence="12" id="KW-0245">EGF-like domain</keyword>
<dbReference type="EnsemblMetazoa" id="XM_030977748">
    <property type="protein sequence ID" value="XP_030833608"/>
    <property type="gene ID" value="LOC582560"/>
</dbReference>
<dbReference type="FunFam" id="2.120.10.30:FF:000193">
    <property type="entry name" value="Lipophorin receptor, putative"/>
    <property type="match status" value="1"/>
</dbReference>
<dbReference type="GeneID" id="582560"/>
<keyword evidence="21 30" id="KW-0472">Membrane</keyword>
<evidence type="ECO:0000259" key="31">
    <source>
        <dbReference type="PROSITE" id="PS50853"/>
    </source>
</evidence>
<dbReference type="GO" id="GO:0005794">
    <property type="term" value="C:Golgi apparatus"/>
    <property type="evidence" value="ECO:0000318"/>
    <property type="project" value="GO_Central"/>
</dbReference>
<accession>A0A7M7NAS8</accession>
<evidence type="ECO:0000256" key="30">
    <source>
        <dbReference type="SAM" id="Phobius"/>
    </source>
</evidence>
<dbReference type="InterPro" id="IPR036055">
    <property type="entry name" value="LDL_receptor-like_sf"/>
</dbReference>
<dbReference type="SUPFAM" id="SSF110296">
    <property type="entry name" value="Oligoxyloglucan reducing end-specific cellobiohydrolase"/>
    <property type="match status" value="1"/>
</dbReference>
<feature type="disulfide bond" evidence="28">
    <location>
        <begin position="1004"/>
        <end position="1022"/>
    </location>
</feature>
<feature type="repeat" description="LDL-receptor class B" evidence="29">
    <location>
        <begin position="714"/>
        <end position="757"/>
    </location>
</feature>
<keyword evidence="18" id="KW-0256">Endoplasmic reticulum</keyword>
<dbReference type="PRINTS" id="PR00261">
    <property type="entry name" value="LDLRECEPTOR"/>
</dbReference>
<feature type="disulfide bond" evidence="28">
    <location>
        <begin position="1184"/>
        <end position="1196"/>
    </location>
</feature>
<dbReference type="Pfam" id="PF00041">
    <property type="entry name" value="fn3"/>
    <property type="match status" value="3"/>
</dbReference>
<dbReference type="KEGG" id="spu:582560"/>
<evidence type="ECO:0000256" key="23">
    <source>
        <dbReference type="ARBA" id="ARBA00023170"/>
    </source>
</evidence>
<dbReference type="FunFam" id="4.10.400.10:FF:000011">
    <property type="entry name" value="Low-density lipoprotein receptor-related protein 1"/>
    <property type="match status" value="1"/>
</dbReference>
<dbReference type="PROSITE" id="PS51120">
    <property type="entry name" value="LDLRB"/>
    <property type="match status" value="3"/>
</dbReference>
<dbReference type="PROSITE" id="PS50853">
    <property type="entry name" value="FN3"/>
    <property type="match status" value="3"/>
</dbReference>
<feature type="disulfide bond" evidence="28">
    <location>
        <begin position="997"/>
        <end position="1009"/>
    </location>
</feature>
<dbReference type="GO" id="GO:0005886">
    <property type="term" value="C:plasma membrane"/>
    <property type="evidence" value="ECO:0007669"/>
    <property type="project" value="UniProtKB-SubCell"/>
</dbReference>
<evidence type="ECO:0000256" key="17">
    <source>
        <dbReference type="ARBA" id="ARBA00022753"/>
    </source>
</evidence>
<feature type="disulfide bond" evidence="28">
    <location>
        <begin position="1016"/>
        <end position="1031"/>
    </location>
</feature>
<evidence type="ECO:0000256" key="14">
    <source>
        <dbReference type="ARBA" id="ARBA00022692"/>
    </source>
</evidence>
<dbReference type="Pfam" id="PF15901">
    <property type="entry name" value="Sortilin_C"/>
    <property type="match status" value="1"/>
</dbReference>
<keyword evidence="20" id="KW-0333">Golgi apparatus</keyword>
<dbReference type="InterPro" id="IPR002172">
    <property type="entry name" value="LDrepeatLR_classA_rpt"/>
</dbReference>
<keyword evidence="19 30" id="KW-1133">Transmembrane helix</keyword>
<evidence type="ECO:0000256" key="18">
    <source>
        <dbReference type="ARBA" id="ARBA00022824"/>
    </source>
</evidence>
<evidence type="ECO:0000256" key="21">
    <source>
        <dbReference type="ARBA" id="ARBA00023136"/>
    </source>
</evidence>
<feature type="domain" description="Fibronectin type-III" evidence="31">
    <location>
        <begin position="1773"/>
        <end position="1867"/>
    </location>
</feature>
<evidence type="ECO:0000256" key="7">
    <source>
        <dbReference type="ARBA" id="ARBA00004545"/>
    </source>
</evidence>
<evidence type="ECO:0000256" key="29">
    <source>
        <dbReference type="PROSITE-ProRule" id="PRU00461"/>
    </source>
</evidence>
<dbReference type="OrthoDB" id="443634at2759"/>
<keyword evidence="17" id="KW-0967">Endosome</keyword>
<keyword evidence="11" id="KW-1003">Cell membrane</keyword>
<evidence type="ECO:0000313" key="32">
    <source>
        <dbReference type="EnsemblMetazoa" id="XP_030833608"/>
    </source>
</evidence>
<dbReference type="GO" id="GO:0016020">
    <property type="term" value="C:membrane"/>
    <property type="evidence" value="ECO:0000318"/>
    <property type="project" value="GO_Central"/>
</dbReference>
<dbReference type="OMA" id="LCPDGME"/>
<dbReference type="Proteomes" id="UP000007110">
    <property type="component" value="Unassembled WGS sequence"/>
</dbReference>
<feature type="disulfide bond" evidence="28">
    <location>
        <begin position="1307"/>
        <end position="1322"/>
    </location>
</feature>
<evidence type="ECO:0000256" key="15">
    <source>
        <dbReference type="ARBA" id="ARBA00022729"/>
    </source>
</evidence>
<dbReference type="GO" id="GO:0006897">
    <property type="term" value="P:endocytosis"/>
    <property type="evidence" value="ECO:0007669"/>
    <property type="project" value="UniProtKB-KW"/>
</dbReference>
<dbReference type="InterPro" id="IPR003961">
    <property type="entry name" value="FN3_dom"/>
</dbReference>
<evidence type="ECO:0000256" key="25">
    <source>
        <dbReference type="ARBA" id="ARBA00023329"/>
    </source>
</evidence>
<keyword evidence="15" id="KW-0732">Signal</keyword>
<dbReference type="SUPFAM" id="SSF57424">
    <property type="entry name" value="LDL receptor-like module"/>
    <property type="match status" value="10"/>
</dbReference>
<evidence type="ECO:0000256" key="19">
    <source>
        <dbReference type="ARBA" id="ARBA00022989"/>
    </source>
</evidence>
<evidence type="ECO:0000256" key="13">
    <source>
        <dbReference type="ARBA" id="ARBA00022583"/>
    </source>
</evidence>
<dbReference type="InterPro" id="IPR006581">
    <property type="entry name" value="VPS10"/>
</dbReference>
<proteinExistence type="inferred from homology"/>
<evidence type="ECO:0000256" key="4">
    <source>
        <dbReference type="ARBA" id="ARBA00004212"/>
    </source>
</evidence>
<keyword evidence="14 30" id="KW-0812">Transmembrane</keyword>
<dbReference type="Gene3D" id="3.30.60.270">
    <property type="match status" value="1"/>
</dbReference>
<dbReference type="SUPFAM" id="SSF63825">
    <property type="entry name" value="YWTD domain"/>
    <property type="match status" value="1"/>
</dbReference>
<evidence type="ECO:0000256" key="8">
    <source>
        <dbReference type="ARBA" id="ARBA00007041"/>
    </source>
</evidence>
<evidence type="ECO:0000256" key="28">
    <source>
        <dbReference type="PROSITE-ProRule" id="PRU00124"/>
    </source>
</evidence>
<feature type="disulfide bond" evidence="28">
    <location>
        <begin position="1358"/>
        <end position="1373"/>
    </location>
</feature>
<comment type="subcellular location">
    <subcellularLocation>
        <location evidence="3">Cell membrane</location>
        <topology evidence="3">Single-pass membrane protein</topology>
    </subcellularLocation>
    <subcellularLocation>
        <location evidence="4">Cytoplasmic vesicle</location>
        <location evidence="4">Secretory vesicle membrane</location>
        <topology evidence="4">Single-pass type I membrane protein</topology>
    </subcellularLocation>
    <subcellularLocation>
        <location evidence="2">Early endosome membrane</location>
        <topology evidence="2">Single-pass type I membrane protein</topology>
    </subcellularLocation>
    <subcellularLocation>
        <location evidence="1">Endoplasmic reticulum membrane</location>
        <topology evidence="1">Single-pass type I membrane protein</topology>
    </subcellularLocation>
    <subcellularLocation>
        <location evidence="7">Endosome</location>
        <location evidence="7">Multivesicular body membrane</location>
        <topology evidence="7">Single-pass type I membrane protein</topology>
    </subcellularLocation>
    <subcellularLocation>
        <location evidence="5">Golgi apparatus</location>
        <location evidence="5">trans-Golgi network membrane</location>
        <topology evidence="5">Single-pass type I membrane protein</topology>
    </subcellularLocation>
    <subcellularLocation>
        <location evidence="6">Recycling endosome membrane</location>
        <topology evidence="6">Single-pass type I membrane protein</topology>
    </subcellularLocation>
</comment>
<dbReference type="Pfam" id="PF15902">
    <property type="entry name" value="Sortilin-Vps10"/>
    <property type="match status" value="1"/>
</dbReference>
<dbReference type="Gene3D" id="2.10.70.80">
    <property type="match status" value="1"/>
</dbReference>
<evidence type="ECO:0000256" key="2">
    <source>
        <dbReference type="ARBA" id="ARBA00004158"/>
    </source>
</evidence>
<keyword evidence="13" id="KW-0254">Endocytosis</keyword>
<dbReference type="InterPro" id="IPR031777">
    <property type="entry name" value="Sortilin_C"/>
</dbReference>
<dbReference type="RefSeq" id="XP_030833609.1">
    <property type="nucleotide sequence ID" value="XM_030977749.1"/>
</dbReference>
<evidence type="ECO:0000256" key="6">
    <source>
        <dbReference type="ARBA" id="ARBA00004480"/>
    </source>
</evidence>
<evidence type="ECO:0000256" key="27">
    <source>
        <dbReference type="ARBA" id="ARBA00032450"/>
    </source>
</evidence>
<feature type="disulfide bond" evidence="28">
    <location>
        <begin position="1087"/>
        <end position="1099"/>
    </location>
</feature>
<dbReference type="SUPFAM" id="SSF49265">
    <property type="entry name" value="Fibronectin type III"/>
    <property type="match status" value="2"/>
</dbReference>
<dbReference type="InterPro" id="IPR023415">
    <property type="entry name" value="LDLR_class-A_CS"/>
</dbReference>
<dbReference type="Gene3D" id="4.10.400.10">
    <property type="entry name" value="Low-density Lipoprotein Receptor"/>
    <property type="match status" value="8"/>
</dbReference>
<dbReference type="GO" id="GO:0005789">
    <property type="term" value="C:endoplasmic reticulum membrane"/>
    <property type="evidence" value="ECO:0007669"/>
    <property type="project" value="UniProtKB-SubCell"/>
</dbReference>
<evidence type="ECO:0000256" key="5">
    <source>
        <dbReference type="ARBA" id="ARBA00004393"/>
    </source>
</evidence>
<dbReference type="SMART" id="SM00192">
    <property type="entry name" value="LDLa"/>
    <property type="match status" value="10"/>
</dbReference>
<reference evidence="33" key="1">
    <citation type="submission" date="2015-02" db="EMBL/GenBank/DDBJ databases">
        <title>Genome sequencing for Strongylocentrotus purpuratus.</title>
        <authorList>
            <person name="Murali S."/>
            <person name="Liu Y."/>
            <person name="Vee V."/>
            <person name="English A."/>
            <person name="Wang M."/>
            <person name="Skinner E."/>
            <person name="Han Y."/>
            <person name="Muzny D.M."/>
            <person name="Worley K.C."/>
            <person name="Gibbs R.A."/>
        </authorList>
    </citation>
    <scope>NUCLEOTIDE SEQUENCE</scope>
</reference>
<reference evidence="32" key="2">
    <citation type="submission" date="2021-01" db="UniProtKB">
        <authorList>
            <consortium name="EnsemblMetazoa"/>
        </authorList>
    </citation>
    <scope>IDENTIFICATION</scope>
</reference>
<keyword evidence="23" id="KW-0675">Receptor</keyword>
<evidence type="ECO:0000256" key="24">
    <source>
        <dbReference type="ARBA" id="ARBA00023180"/>
    </source>
</evidence>
<dbReference type="GO" id="GO:0030658">
    <property type="term" value="C:transport vesicle membrane"/>
    <property type="evidence" value="ECO:0007669"/>
    <property type="project" value="UniProtKB-SubCell"/>
</dbReference>
<organism evidence="32 33">
    <name type="scientific">Strongylocentrotus purpuratus</name>
    <name type="common">Purple sea urchin</name>
    <dbReference type="NCBI Taxonomy" id="7668"/>
    <lineage>
        <taxon>Eukaryota</taxon>
        <taxon>Metazoa</taxon>
        <taxon>Echinodermata</taxon>
        <taxon>Eleutherozoa</taxon>
        <taxon>Echinozoa</taxon>
        <taxon>Echinoidea</taxon>
        <taxon>Euechinoidea</taxon>
        <taxon>Echinacea</taxon>
        <taxon>Camarodonta</taxon>
        <taxon>Echinidea</taxon>
        <taxon>Strongylocentrotidae</taxon>
        <taxon>Strongylocentrotus</taxon>
    </lineage>
</organism>
<feature type="disulfide bond" evidence="28">
    <location>
        <begin position="1254"/>
        <end position="1269"/>
    </location>
</feature>
<dbReference type="PANTHER" id="PTHR12106:SF27">
    <property type="entry name" value="SORTILIN-RELATED RECEPTOR"/>
    <property type="match status" value="1"/>
</dbReference>
<dbReference type="FunCoup" id="A0A7M7NAS8">
    <property type="interactions" value="479"/>
</dbReference>
<feature type="domain" description="Fibronectin type-III" evidence="31">
    <location>
        <begin position="1680"/>
        <end position="1770"/>
    </location>
</feature>
<dbReference type="PANTHER" id="PTHR12106">
    <property type="entry name" value="SORTILIN RELATED"/>
    <property type="match status" value="1"/>
</dbReference>
<name>A0A7M7NAS8_STRPU</name>